<dbReference type="Proteomes" id="UP001202117">
    <property type="component" value="Unassembled WGS sequence"/>
</dbReference>
<sequence>MLSGERWLVLSDGARPTEDIYFLASVAPLLRFGGADVGRLDVRGWRWRIARWVLSRQLGAHLVLCRTLPMQALRWLERERGHFGRIVYLIDDDLDAAAADETLPLAYRARMARAAAQQSRLLALADEVVACSGQLADRLSERHGNVRVMTPPLISPLPELAHFERGPSAEQPWRIGFHGTRAHLADLVHIAPALKALQRERGDTELELMLGEHTPEALVDLPRVVCPSPLRWGRFRAYQARRRVHIGLAPLLDTPFNCGKSFIKFLDIAAMGGVGIYSRRPPYTEIVEDGMNGLLADDDPAEWQRCLEWLLVHPEEARSMATSAAFTACRVGNPEAAADVWGCGR</sequence>
<protein>
    <submittedName>
        <fullName evidence="1">Glycosyltransferase</fullName>
        <ecNumber evidence="1">2.4.-.-</ecNumber>
    </submittedName>
</protein>
<keyword evidence="2" id="KW-1185">Reference proteome</keyword>
<dbReference type="EMBL" id="JAKVPY010000022">
    <property type="protein sequence ID" value="MCH4564686.1"/>
    <property type="molecule type" value="Genomic_DNA"/>
</dbReference>
<dbReference type="RefSeq" id="WP_240569297.1">
    <property type="nucleotide sequence ID" value="NZ_JAKVPY010000022.1"/>
</dbReference>
<gene>
    <name evidence="1" type="ORF">MKP05_16415</name>
</gene>
<keyword evidence="1" id="KW-0808">Transferase</keyword>
<evidence type="ECO:0000313" key="1">
    <source>
        <dbReference type="EMBL" id="MCH4564686.1"/>
    </source>
</evidence>
<organism evidence="1 2">
    <name type="scientific">Halomonas flagellata</name>
    <dbReference type="NCBI Taxonomy" id="2920385"/>
    <lineage>
        <taxon>Bacteria</taxon>
        <taxon>Pseudomonadati</taxon>
        <taxon>Pseudomonadota</taxon>
        <taxon>Gammaproteobacteria</taxon>
        <taxon>Oceanospirillales</taxon>
        <taxon>Halomonadaceae</taxon>
        <taxon>Halomonas</taxon>
    </lineage>
</organism>
<keyword evidence="1" id="KW-0328">Glycosyltransferase</keyword>
<dbReference type="EC" id="2.4.-.-" evidence="1"/>
<proteinExistence type="predicted"/>
<dbReference type="GO" id="GO:0016757">
    <property type="term" value="F:glycosyltransferase activity"/>
    <property type="evidence" value="ECO:0007669"/>
    <property type="project" value="UniProtKB-KW"/>
</dbReference>
<comment type="caution">
    <text evidence="1">The sequence shown here is derived from an EMBL/GenBank/DDBJ whole genome shotgun (WGS) entry which is preliminary data.</text>
</comment>
<name>A0ABS9RXV0_9GAMM</name>
<accession>A0ABS9RXV0</accession>
<dbReference type="SUPFAM" id="SSF53756">
    <property type="entry name" value="UDP-Glycosyltransferase/glycogen phosphorylase"/>
    <property type="match status" value="1"/>
</dbReference>
<reference evidence="1 2" key="1">
    <citation type="submission" date="2022-02" db="EMBL/GenBank/DDBJ databases">
        <title>Halomonas fukangensis sp. nov., a halophilic bacterium isolated from a bulk soil of Kalidium foliatum at Fukang.</title>
        <authorList>
            <person name="Huang Y."/>
        </authorList>
    </citation>
    <scope>NUCLEOTIDE SEQUENCE [LARGE SCALE GENOMIC DNA]</scope>
    <source>
        <strain evidence="1 2">EGI 63088</strain>
    </source>
</reference>
<evidence type="ECO:0000313" key="2">
    <source>
        <dbReference type="Proteomes" id="UP001202117"/>
    </source>
</evidence>
<dbReference type="Gene3D" id="3.40.50.2000">
    <property type="entry name" value="Glycogen Phosphorylase B"/>
    <property type="match status" value="1"/>
</dbReference>